<reference evidence="6" key="1">
    <citation type="journal article" date="2014" name="Int. J. Syst. Evol. Microbiol.">
        <title>Complete genome sequence of Corynebacterium casei LMG S-19264T (=DSM 44701T), isolated from a smear-ripened cheese.</title>
        <authorList>
            <consortium name="US DOE Joint Genome Institute (JGI-PGF)"/>
            <person name="Walter F."/>
            <person name="Albersmeier A."/>
            <person name="Kalinowski J."/>
            <person name="Ruckert C."/>
        </authorList>
    </citation>
    <scope>NUCLEOTIDE SEQUENCE</scope>
    <source>
        <strain evidence="6">JCM 19831</strain>
    </source>
</reference>
<dbReference type="InterPro" id="IPR020458">
    <property type="entry name" value="Znf_DskA_TraR_CS"/>
</dbReference>
<keyword evidence="3" id="KW-0862">Zinc</keyword>
<comment type="caution">
    <text evidence="6">The sequence shown here is derived from an EMBL/GenBank/DDBJ whole genome shotgun (WGS) entry which is preliminary data.</text>
</comment>
<reference evidence="6" key="2">
    <citation type="submission" date="2020-09" db="EMBL/GenBank/DDBJ databases">
        <authorList>
            <person name="Sun Q."/>
            <person name="Ohkuma M."/>
        </authorList>
    </citation>
    <scope>NUCLEOTIDE SEQUENCE</scope>
    <source>
        <strain evidence="6">JCM 19831</strain>
    </source>
</reference>
<dbReference type="SUPFAM" id="SSF57716">
    <property type="entry name" value="Glucocorticoid receptor-like (DNA-binding domain)"/>
    <property type="match status" value="1"/>
</dbReference>
<evidence type="ECO:0000256" key="1">
    <source>
        <dbReference type="ARBA" id="ARBA00022723"/>
    </source>
</evidence>
<dbReference type="PROSITE" id="PS51128">
    <property type="entry name" value="ZF_DKSA_2"/>
    <property type="match status" value="1"/>
</dbReference>
<keyword evidence="2" id="KW-0863">Zinc-finger</keyword>
<dbReference type="Pfam" id="PF01258">
    <property type="entry name" value="zf-dskA_traR"/>
    <property type="match status" value="1"/>
</dbReference>
<evidence type="ECO:0000313" key="7">
    <source>
        <dbReference type="Proteomes" id="UP000642070"/>
    </source>
</evidence>
<evidence type="ECO:0000313" key="6">
    <source>
        <dbReference type="EMBL" id="GGM11506.1"/>
    </source>
</evidence>
<dbReference type="EMBL" id="BMPI01000004">
    <property type="protein sequence ID" value="GGM11506.1"/>
    <property type="molecule type" value="Genomic_DNA"/>
</dbReference>
<dbReference type="AlphaFoldDB" id="A0A917T5V4"/>
<feature type="domain" description="Zinc finger DksA/TraR C4-type" evidence="5">
    <location>
        <begin position="113"/>
        <end position="148"/>
    </location>
</feature>
<dbReference type="InterPro" id="IPR037187">
    <property type="entry name" value="DnaK_N"/>
</dbReference>
<dbReference type="Gene3D" id="1.20.120.910">
    <property type="entry name" value="DksA, coiled-coil domain"/>
    <property type="match status" value="1"/>
</dbReference>
<keyword evidence="7" id="KW-1185">Reference proteome</keyword>
<dbReference type="PANTHER" id="PTHR33823">
    <property type="entry name" value="RNA POLYMERASE-BINDING TRANSCRIPTION FACTOR DKSA-RELATED"/>
    <property type="match status" value="1"/>
</dbReference>
<accession>A0A917T5V4</accession>
<sequence>MGTPEANHFRTTTKPGAHMLVHPETVVATSAPGSGDVRTQDLHEALTARRQELETEYAEAVAEMTLAGVVDAGDDVADLGTKAFNREQEFALALSIRERLDQVDRALDRLASGRYGTCETCSQEIPVARLAAFPAVTLCVACKSVSERR</sequence>
<dbReference type="InterPro" id="IPR000962">
    <property type="entry name" value="Znf_DskA_TraR"/>
</dbReference>
<dbReference type="SUPFAM" id="SSF109635">
    <property type="entry name" value="DnaK suppressor protein DksA, alpha-hairpin domain"/>
    <property type="match status" value="1"/>
</dbReference>
<protein>
    <recommendedName>
        <fullName evidence="5">Zinc finger DksA/TraR C4-type domain-containing protein</fullName>
    </recommendedName>
</protein>
<feature type="zinc finger region" description="dksA C4-type" evidence="4">
    <location>
        <begin position="118"/>
        <end position="142"/>
    </location>
</feature>
<evidence type="ECO:0000256" key="4">
    <source>
        <dbReference type="PROSITE-ProRule" id="PRU00510"/>
    </source>
</evidence>
<name>A0A917T5V4_9ACTN</name>
<dbReference type="Proteomes" id="UP000642070">
    <property type="component" value="Unassembled WGS sequence"/>
</dbReference>
<proteinExistence type="predicted"/>
<dbReference type="PROSITE" id="PS01102">
    <property type="entry name" value="ZF_DKSA_1"/>
    <property type="match status" value="1"/>
</dbReference>
<dbReference type="GO" id="GO:0008270">
    <property type="term" value="F:zinc ion binding"/>
    <property type="evidence" value="ECO:0007669"/>
    <property type="project" value="UniProtKB-KW"/>
</dbReference>
<evidence type="ECO:0000256" key="2">
    <source>
        <dbReference type="ARBA" id="ARBA00022771"/>
    </source>
</evidence>
<evidence type="ECO:0000256" key="3">
    <source>
        <dbReference type="ARBA" id="ARBA00022833"/>
    </source>
</evidence>
<keyword evidence="1" id="KW-0479">Metal-binding</keyword>
<gene>
    <name evidence="6" type="ORF">GCM10007977_010840</name>
</gene>
<dbReference type="PANTHER" id="PTHR33823:SF2">
    <property type="entry name" value="RNA POLYMERASE-BINDING TRANSCRIPTION FACTOR DKSA"/>
    <property type="match status" value="1"/>
</dbReference>
<evidence type="ECO:0000259" key="5">
    <source>
        <dbReference type="Pfam" id="PF01258"/>
    </source>
</evidence>
<organism evidence="6 7">
    <name type="scientific">Dactylosporangium sucinum</name>
    <dbReference type="NCBI Taxonomy" id="1424081"/>
    <lineage>
        <taxon>Bacteria</taxon>
        <taxon>Bacillati</taxon>
        <taxon>Actinomycetota</taxon>
        <taxon>Actinomycetes</taxon>
        <taxon>Micromonosporales</taxon>
        <taxon>Micromonosporaceae</taxon>
        <taxon>Dactylosporangium</taxon>
    </lineage>
</organism>